<feature type="domain" description="Thioredoxin" evidence="3">
    <location>
        <begin position="311"/>
        <end position="388"/>
    </location>
</feature>
<evidence type="ECO:0000259" key="3">
    <source>
        <dbReference type="Pfam" id="PF00085"/>
    </source>
</evidence>
<sequence length="394" mass="43554">MEKKRERYDVLIIGGGSAGLTAAIYCGRAKLKTLVFEKTLVGGLATYTSDIANYPGFPEGIGGTELMNLFHKQAKNFDVKFKLTDVKSVKLDGEIKEVETFRVIYEAPVVVIAGGGYPRLTGAINEDLFLYDKGISFCATCDAAANTDKTVMVVGSGDSAIEEGIFLTKFAKKVIVSVVHDEGIMDCNEIAKAEALANPKMEFIWNSMVKEYKGNERLETVVLKNTKTGEDIPVDVDTCFLFIGYLPNTSLYKDVIDLSPKGYVITNEKMETNIEGVFAAGDIREKFLKQVSTAVGDGAIAGYNSEKFISETHTFNNQILNDGKETLVYLYDSSDSHMLSLLPKVEEISTNINYDLVKVDVYKSKFIANKLDIQEFPALVYIKDKKVEKISKEI</sequence>
<evidence type="ECO:0000313" key="6">
    <source>
        <dbReference type="Proteomes" id="UP000526184"/>
    </source>
</evidence>
<evidence type="ECO:0000313" key="5">
    <source>
        <dbReference type="EMBL" id="NYV27328.1"/>
    </source>
</evidence>
<dbReference type="RefSeq" id="WP_180135252.1">
    <property type="nucleotide sequence ID" value="NZ_JABMKT010000002.1"/>
</dbReference>
<dbReference type="Gene3D" id="3.40.30.10">
    <property type="entry name" value="Glutaredoxin"/>
    <property type="match status" value="1"/>
</dbReference>
<dbReference type="PANTHER" id="PTHR48105">
    <property type="entry name" value="THIOREDOXIN REDUCTASE 1-RELATED-RELATED"/>
    <property type="match status" value="1"/>
</dbReference>
<evidence type="ECO:0000259" key="4">
    <source>
        <dbReference type="Pfam" id="PF07992"/>
    </source>
</evidence>
<dbReference type="Gene3D" id="3.50.50.60">
    <property type="entry name" value="FAD/NAD(P)-binding domain"/>
    <property type="match status" value="2"/>
</dbReference>
<dbReference type="Proteomes" id="UP000526184">
    <property type="component" value="Unassembled WGS sequence"/>
</dbReference>
<dbReference type="InterPro" id="IPR013766">
    <property type="entry name" value="Thioredoxin_domain"/>
</dbReference>
<protein>
    <submittedName>
        <fullName evidence="5">FAD-dependent oxidoreductase</fullName>
    </submittedName>
</protein>
<dbReference type="InterPro" id="IPR050097">
    <property type="entry name" value="Ferredoxin-NADP_redctase_2"/>
</dbReference>
<dbReference type="GO" id="GO:0016491">
    <property type="term" value="F:oxidoreductase activity"/>
    <property type="evidence" value="ECO:0007669"/>
    <property type="project" value="UniProtKB-KW"/>
</dbReference>
<dbReference type="InterPro" id="IPR036188">
    <property type="entry name" value="FAD/NAD-bd_sf"/>
</dbReference>
<dbReference type="Pfam" id="PF00085">
    <property type="entry name" value="Thioredoxin"/>
    <property type="match status" value="1"/>
</dbReference>
<organism evidence="5 6">
    <name type="scientific">Streptobacillus felis</name>
    <dbReference type="NCBI Taxonomy" id="1384509"/>
    <lineage>
        <taxon>Bacteria</taxon>
        <taxon>Fusobacteriati</taxon>
        <taxon>Fusobacteriota</taxon>
        <taxon>Fusobacteriia</taxon>
        <taxon>Fusobacteriales</taxon>
        <taxon>Leptotrichiaceae</taxon>
        <taxon>Streptobacillus</taxon>
    </lineage>
</organism>
<dbReference type="PRINTS" id="PR00469">
    <property type="entry name" value="PNDRDTASEII"/>
</dbReference>
<dbReference type="InterPro" id="IPR036249">
    <property type="entry name" value="Thioredoxin-like_sf"/>
</dbReference>
<dbReference type="PRINTS" id="PR00368">
    <property type="entry name" value="FADPNR"/>
</dbReference>
<dbReference type="SUPFAM" id="SSF51905">
    <property type="entry name" value="FAD/NAD(P)-binding domain"/>
    <property type="match status" value="1"/>
</dbReference>
<keyword evidence="2" id="KW-0560">Oxidoreductase</keyword>
<comment type="caution">
    <text evidence="5">The sequence shown here is derived from an EMBL/GenBank/DDBJ whole genome shotgun (WGS) entry which is preliminary data.</text>
</comment>
<dbReference type="EMBL" id="JABMKT010000002">
    <property type="protein sequence ID" value="NYV27328.1"/>
    <property type="molecule type" value="Genomic_DNA"/>
</dbReference>
<evidence type="ECO:0000256" key="1">
    <source>
        <dbReference type="ARBA" id="ARBA00022630"/>
    </source>
</evidence>
<accession>A0A7Z0PDM9</accession>
<gene>
    <name evidence="5" type="ORF">HP397_00610</name>
</gene>
<feature type="domain" description="FAD/NAD(P)-binding" evidence="4">
    <location>
        <begin position="8"/>
        <end position="298"/>
    </location>
</feature>
<reference evidence="5 6" key="1">
    <citation type="submission" date="2020-05" db="EMBL/GenBank/DDBJ databases">
        <title>Streptobacillus felis strain LHL191014123.</title>
        <authorList>
            <person name="Fawzy A."/>
            <person name="Rau J."/>
            <person name="Risse K."/>
            <person name="Schauerte N."/>
            <person name="Geiger C."/>
            <person name="Blom J."/>
            <person name="Imirzalioglu C."/>
            <person name="Falgenhauer J."/>
            <person name="Bach A."/>
            <person name="Herden C."/>
            <person name="Eisenberg T."/>
        </authorList>
    </citation>
    <scope>NUCLEOTIDE SEQUENCE [LARGE SCALE GENOMIC DNA]</scope>
    <source>
        <strain evidence="5 6">LHL191014123</strain>
    </source>
</reference>
<keyword evidence="1" id="KW-0285">Flavoprotein</keyword>
<proteinExistence type="predicted"/>
<dbReference type="Pfam" id="PF07992">
    <property type="entry name" value="Pyr_redox_2"/>
    <property type="match status" value="1"/>
</dbReference>
<dbReference type="InterPro" id="IPR023753">
    <property type="entry name" value="FAD/NAD-binding_dom"/>
</dbReference>
<evidence type="ECO:0000256" key="2">
    <source>
        <dbReference type="ARBA" id="ARBA00023002"/>
    </source>
</evidence>
<name>A0A7Z0PDM9_9FUSO</name>
<dbReference type="AlphaFoldDB" id="A0A7Z0PDM9"/>
<dbReference type="SUPFAM" id="SSF52833">
    <property type="entry name" value="Thioredoxin-like"/>
    <property type="match status" value="1"/>
</dbReference>
<keyword evidence="6" id="KW-1185">Reference proteome</keyword>